<proteinExistence type="predicted"/>
<feature type="transmembrane region" description="Helical" evidence="1">
    <location>
        <begin position="88"/>
        <end position="105"/>
    </location>
</feature>
<keyword evidence="1" id="KW-1133">Transmembrane helix</keyword>
<reference evidence="3" key="1">
    <citation type="submission" date="2017-02" db="EMBL/GenBank/DDBJ databases">
        <authorList>
            <person name="Regsiter A."/>
            <person name="William W."/>
        </authorList>
    </citation>
    <scope>NUCLEOTIDE SEQUENCE</scope>
    <source>
        <strain evidence="3">Bib</strain>
    </source>
</reference>
<keyword evidence="1" id="KW-0472">Membrane</keyword>
<evidence type="ECO:0000256" key="1">
    <source>
        <dbReference type="SAM" id="Phobius"/>
    </source>
</evidence>
<dbReference type="AlphaFoldDB" id="A0A3P3XHB4"/>
<evidence type="ECO:0000313" key="3">
    <source>
        <dbReference type="EMBL" id="SLM11852.1"/>
    </source>
</evidence>
<evidence type="ECO:0000259" key="2">
    <source>
        <dbReference type="Pfam" id="PF12801"/>
    </source>
</evidence>
<dbReference type="EMBL" id="FWDM01000014">
    <property type="protein sequence ID" value="SLM11852.1"/>
    <property type="molecule type" value="Genomic_DNA"/>
</dbReference>
<feature type="transmembrane region" description="Helical" evidence="1">
    <location>
        <begin position="117"/>
        <end position="136"/>
    </location>
</feature>
<name>A0A3P3XHB4_9SPIR</name>
<sequence length="157" mass="17177">MLLPYSFYNSAWKFLSIALVVGLAVGGYFVPELGLGVIALILFALLTNARSSRSFCAGFCPNGRSLSVVFEKTSKHRKLPPFLASREFRRMLCALMMFCVISLLSQSNGSLAAIGKVFWAIYLASIGISTIAGLLWKPRAWCAFCPMGTLQDTIKGH</sequence>
<dbReference type="Pfam" id="PF12801">
    <property type="entry name" value="Fer4_5"/>
    <property type="match status" value="2"/>
</dbReference>
<keyword evidence="1" id="KW-0812">Transmembrane</keyword>
<feature type="domain" description="4Fe-4S ferredoxin-type" evidence="2">
    <location>
        <begin position="35"/>
        <end position="79"/>
    </location>
</feature>
<accession>A0A3P3XHB4</accession>
<feature type="transmembrane region" description="Helical" evidence="1">
    <location>
        <begin position="12"/>
        <end position="45"/>
    </location>
</feature>
<gene>
    <name evidence="3" type="ORF">SPIROBIBN47_210101</name>
</gene>
<dbReference type="InterPro" id="IPR017896">
    <property type="entry name" value="4Fe4S_Fe-S-bd"/>
</dbReference>
<feature type="domain" description="4Fe-4S ferredoxin-type" evidence="2">
    <location>
        <begin position="121"/>
        <end position="154"/>
    </location>
</feature>
<organism evidence="3">
    <name type="scientific">uncultured spirochete</name>
    <dbReference type="NCBI Taxonomy" id="156406"/>
    <lineage>
        <taxon>Bacteria</taxon>
        <taxon>Pseudomonadati</taxon>
        <taxon>Spirochaetota</taxon>
        <taxon>Spirochaetia</taxon>
        <taxon>Spirochaetales</taxon>
        <taxon>environmental samples</taxon>
    </lineage>
</organism>
<protein>
    <recommendedName>
        <fullName evidence="2">4Fe-4S ferredoxin-type domain-containing protein</fullName>
    </recommendedName>
</protein>